<dbReference type="InterPro" id="IPR053745">
    <property type="entry name" value="Viral_Tail_Comp_sf"/>
</dbReference>
<reference evidence="1 2" key="1">
    <citation type="submission" date="2018-07" db="EMBL/GenBank/DDBJ databases">
        <title>Mechanisms of high-level aminoglycoside resistance among Gram-negative pathogens in Brazil.</title>
        <authorList>
            <person name="Ballaben A.S."/>
            <person name="Darini A.L.C."/>
            <person name="Doi Y."/>
        </authorList>
    </citation>
    <scope>NUCLEOTIDE SEQUENCE [LARGE SCALE GENOMIC DNA]</scope>
    <source>
        <strain evidence="1 2">B2-305</strain>
    </source>
</reference>
<organism evidence="1 2">
    <name type="scientific">Pseudomonas aeruginosa</name>
    <dbReference type="NCBI Taxonomy" id="287"/>
    <lineage>
        <taxon>Bacteria</taxon>
        <taxon>Pseudomonadati</taxon>
        <taxon>Pseudomonadota</taxon>
        <taxon>Gammaproteobacteria</taxon>
        <taxon>Pseudomonadales</taxon>
        <taxon>Pseudomonadaceae</taxon>
        <taxon>Pseudomonas</taxon>
    </lineage>
</organism>
<gene>
    <name evidence="1" type="ORF">DT376_08940</name>
</gene>
<comment type="caution">
    <text evidence="1">The sequence shown here is derived from an EMBL/GenBank/DDBJ whole genome shotgun (WGS) entry which is preliminary data.</text>
</comment>
<dbReference type="AlphaFoldDB" id="A0A367MCL3"/>
<proteinExistence type="predicted"/>
<dbReference type="InterPro" id="IPR021508">
    <property type="entry name" value="Gp17-like"/>
</dbReference>
<protein>
    <submittedName>
        <fullName evidence="1">DUF3168 domain-containing protein</fullName>
    </submittedName>
</protein>
<dbReference type="Gene3D" id="3.30.2000.30">
    <property type="match status" value="1"/>
</dbReference>
<evidence type="ECO:0000313" key="2">
    <source>
        <dbReference type="Proteomes" id="UP000253594"/>
    </source>
</evidence>
<evidence type="ECO:0000313" key="1">
    <source>
        <dbReference type="EMBL" id="RCI75194.1"/>
    </source>
</evidence>
<sequence length="128" mass="14346">MADPGFALQRAIYQRLSAELTVPVFDAVPDDTLYPYVTIDREVAQNTSPISGRKRKQRLIYLSVWSDHQGQAEVRRILNEIDAALDERHLSVDEGRAVSVRVIASDTNREPDGRTYMGSATVRVITTS</sequence>
<dbReference type="Proteomes" id="UP000253594">
    <property type="component" value="Unassembled WGS sequence"/>
</dbReference>
<dbReference type="Pfam" id="PF11367">
    <property type="entry name" value="Tail_completion_gp17"/>
    <property type="match status" value="1"/>
</dbReference>
<dbReference type="RefSeq" id="WP_015649327.1">
    <property type="nucleotide sequence ID" value="NZ_CAADLL010000139.1"/>
</dbReference>
<accession>A0A367MCL3</accession>
<dbReference type="EMBL" id="QORE01000216">
    <property type="protein sequence ID" value="RCI75194.1"/>
    <property type="molecule type" value="Genomic_DNA"/>
</dbReference>
<name>A0A367MCL3_PSEAI</name>